<comment type="pathway">
    <text evidence="4">Purine metabolism; AMP biosynthesis via salvage pathway; AMP from adenine: step 1/1.</text>
</comment>
<dbReference type="GO" id="GO:0005737">
    <property type="term" value="C:cytoplasm"/>
    <property type="evidence" value="ECO:0007669"/>
    <property type="project" value="UniProtKB-SubCell"/>
</dbReference>
<evidence type="ECO:0000256" key="2">
    <source>
        <dbReference type="ARBA" id="ARBA00003968"/>
    </source>
</evidence>
<dbReference type="AlphaFoldDB" id="A0A813DDS6"/>
<evidence type="ECO:0000256" key="11">
    <source>
        <dbReference type="ARBA" id="ARBA00022726"/>
    </source>
</evidence>
<dbReference type="SUPFAM" id="SSF53271">
    <property type="entry name" value="PRTase-like"/>
    <property type="match status" value="1"/>
</dbReference>
<evidence type="ECO:0000256" key="5">
    <source>
        <dbReference type="ARBA" id="ARBA00008391"/>
    </source>
</evidence>
<evidence type="ECO:0000313" key="15">
    <source>
        <dbReference type="EMBL" id="CAE8711125.1"/>
    </source>
</evidence>
<evidence type="ECO:0000256" key="6">
    <source>
        <dbReference type="ARBA" id="ARBA00011738"/>
    </source>
</evidence>
<evidence type="ECO:0000259" key="13">
    <source>
        <dbReference type="Pfam" id="PF00156"/>
    </source>
</evidence>
<comment type="function">
    <text evidence="2">Catalyzes a salvage reaction resulting in the formation of AMP, that is energically less costly than de novo synthesis.</text>
</comment>
<evidence type="ECO:0000313" key="16">
    <source>
        <dbReference type="Proteomes" id="UP000654075"/>
    </source>
</evidence>
<feature type="region of interest" description="Disordered" evidence="12">
    <location>
        <begin position="1"/>
        <end position="68"/>
    </location>
</feature>
<evidence type="ECO:0000256" key="12">
    <source>
        <dbReference type="SAM" id="MobiDB-lite"/>
    </source>
</evidence>
<feature type="compositionally biased region" description="Basic residues" evidence="12">
    <location>
        <begin position="101"/>
        <end position="111"/>
    </location>
</feature>
<dbReference type="Gene3D" id="3.40.50.2020">
    <property type="match status" value="1"/>
</dbReference>
<dbReference type="InterPro" id="IPR000836">
    <property type="entry name" value="PRTase_dom"/>
</dbReference>
<dbReference type="PANTHER" id="PTHR11776">
    <property type="entry name" value="ADENINE PHOSPHORIBOSYLTRANSFERASE"/>
    <property type="match status" value="1"/>
</dbReference>
<comment type="subunit">
    <text evidence="6">Homodimer.</text>
</comment>
<organism evidence="14 16">
    <name type="scientific">Polarella glacialis</name>
    <name type="common">Dinoflagellate</name>
    <dbReference type="NCBI Taxonomy" id="89957"/>
    <lineage>
        <taxon>Eukaryota</taxon>
        <taxon>Sar</taxon>
        <taxon>Alveolata</taxon>
        <taxon>Dinophyceae</taxon>
        <taxon>Suessiales</taxon>
        <taxon>Suessiaceae</taxon>
        <taxon>Polarella</taxon>
    </lineage>
</organism>
<dbReference type="Proteomes" id="UP000654075">
    <property type="component" value="Unassembled WGS sequence"/>
</dbReference>
<evidence type="ECO:0000313" key="14">
    <source>
        <dbReference type="EMBL" id="CAE8584363.1"/>
    </source>
</evidence>
<dbReference type="InterPro" id="IPR050120">
    <property type="entry name" value="Adenine_PRTase"/>
</dbReference>
<dbReference type="Proteomes" id="UP000626109">
    <property type="component" value="Unassembled WGS sequence"/>
</dbReference>
<accession>A0A813DDS6</accession>
<dbReference type="FunFam" id="3.40.50.2020:FF:000004">
    <property type="entry name" value="Adenine phosphoribosyltransferase"/>
    <property type="match status" value="1"/>
</dbReference>
<keyword evidence="10" id="KW-0808">Transferase</keyword>
<evidence type="ECO:0000256" key="4">
    <source>
        <dbReference type="ARBA" id="ARBA00004659"/>
    </source>
</evidence>
<sequence>MTRSSKDEKQDRHSGDPKSSVNALPKKEGAGRGKFTLGKAGDERNASSLSKDDPNYDPDERRVDPEDGASYTWDELAAYYKGKFKMKALEAYWNDECTPAKPKKSRAKAKKSQGPTPEESTAKPKAKAKAKPKVESKRLSEEDLGTDGPLAKEIAKVIPYFPYKKLDRFYDIGGVLKHPKLFNAMCSVMAKRYRKLGVTKILGFEARGFLFTPVAIKLGVPFVMLRKAGKMPNTISSGPYTKEYEGVDEMCIQKGALVPGDKVILIDDLIATGGTLCAGIELVKACEAEVVECSCMIELKALKGRDRCLKAGAKDVWGFISEDILGEAAPLPDDYVDDGKHSS</sequence>
<dbReference type="EMBL" id="CAJNNW010032114">
    <property type="protein sequence ID" value="CAE8711125.1"/>
    <property type="molecule type" value="Genomic_DNA"/>
</dbReference>
<comment type="similarity">
    <text evidence="5">Belongs to the purine/pyrimidine phosphoribosyltransferase family.</text>
</comment>
<reference evidence="14" key="1">
    <citation type="submission" date="2021-02" db="EMBL/GenBank/DDBJ databases">
        <authorList>
            <person name="Dougan E. K."/>
            <person name="Rhodes N."/>
            <person name="Thang M."/>
            <person name="Chan C."/>
        </authorList>
    </citation>
    <scope>NUCLEOTIDE SEQUENCE</scope>
</reference>
<evidence type="ECO:0000256" key="9">
    <source>
        <dbReference type="ARBA" id="ARBA00022676"/>
    </source>
</evidence>
<evidence type="ECO:0000256" key="7">
    <source>
        <dbReference type="ARBA" id="ARBA00011893"/>
    </source>
</evidence>
<dbReference type="OrthoDB" id="363185at2759"/>
<keyword evidence="9" id="KW-0328">Glycosyltransferase</keyword>
<keyword evidence="11" id="KW-0660">Purine salvage</keyword>
<dbReference type="Pfam" id="PF00156">
    <property type="entry name" value="Pribosyltran"/>
    <property type="match status" value="1"/>
</dbReference>
<evidence type="ECO:0000256" key="10">
    <source>
        <dbReference type="ARBA" id="ARBA00022679"/>
    </source>
</evidence>
<keyword evidence="8" id="KW-0963">Cytoplasm</keyword>
<feature type="compositionally biased region" description="Basic and acidic residues" evidence="12">
    <location>
        <begin position="132"/>
        <end position="141"/>
    </location>
</feature>
<evidence type="ECO:0000256" key="8">
    <source>
        <dbReference type="ARBA" id="ARBA00022490"/>
    </source>
</evidence>
<name>A0A813DDS6_POLGL</name>
<comment type="caution">
    <text evidence="14">The sequence shown here is derived from an EMBL/GenBank/DDBJ whole genome shotgun (WGS) entry which is preliminary data.</text>
</comment>
<evidence type="ECO:0000256" key="3">
    <source>
        <dbReference type="ARBA" id="ARBA00004496"/>
    </source>
</evidence>
<keyword evidence="16" id="KW-1185">Reference proteome</keyword>
<dbReference type="InterPro" id="IPR029057">
    <property type="entry name" value="PRTase-like"/>
</dbReference>
<feature type="region of interest" description="Disordered" evidence="12">
    <location>
        <begin position="98"/>
        <end position="143"/>
    </location>
</feature>
<dbReference type="EMBL" id="CAJNNV010001126">
    <property type="protein sequence ID" value="CAE8584363.1"/>
    <property type="molecule type" value="Genomic_DNA"/>
</dbReference>
<comment type="catalytic activity">
    <reaction evidence="1">
        <text>AMP + diphosphate = 5-phospho-alpha-D-ribose 1-diphosphate + adenine</text>
        <dbReference type="Rhea" id="RHEA:16609"/>
        <dbReference type="ChEBI" id="CHEBI:16708"/>
        <dbReference type="ChEBI" id="CHEBI:33019"/>
        <dbReference type="ChEBI" id="CHEBI:58017"/>
        <dbReference type="ChEBI" id="CHEBI:456215"/>
        <dbReference type="EC" id="2.4.2.7"/>
    </reaction>
</comment>
<dbReference type="NCBIfam" id="NF002636">
    <property type="entry name" value="PRK02304.1-5"/>
    <property type="match status" value="1"/>
</dbReference>
<dbReference type="CDD" id="cd06223">
    <property type="entry name" value="PRTases_typeI"/>
    <property type="match status" value="1"/>
</dbReference>
<dbReference type="EC" id="2.4.2.7" evidence="7"/>
<evidence type="ECO:0000256" key="1">
    <source>
        <dbReference type="ARBA" id="ARBA00000868"/>
    </source>
</evidence>
<gene>
    <name evidence="14" type="ORF">PGLA1383_LOCUS3297</name>
    <name evidence="15" type="ORF">PGLA2088_LOCUS36327</name>
</gene>
<protein>
    <recommendedName>
        <fullName evidence="7">adenine phosphoribosyltransferase</fullName>
        <ecNumber evidence="7">2.4.2.7</ecNumber>
    </recommendedName>
</protein>
<dbReference type="PANTHER" id="PTHR11776:SF7">
    <property type="entry name" value="PHOSPHORIBOSYLTRANSFERASE DOMAIN-CONTAINING PROTEIN"/>
    <property type="match status" value="1"/>
</dbReference>
<feature type="domain" description="Phosphoribosyltransferase" evidence="13">
    <location>
        <begin position="176"/>
        <end position="306"/>
    </location>
</feature>
<dbReference type="GO" id="GO:0006166">
    <property type="term" value="P:purine ribonucleoside salvage"/>
    <property type="evidence" value="ECO:0007669"/>
    <property type="project" value="UniProtKB-KW"/>
</dbReference>
<feature type="compositionally biased region" description="Basic and acidic residues" evidence="12">
    <location>
        <begin position="1"/>
        <end position="16"/>
    </location>
</feature>
<dbReference type="GO" id="GO:0003999">
    <property type="term" value="F:adenine phosphoribosyltransferase activity"/>
    <property type="evidence" value="ECO:0007669"/>
    <property type="project" value="UniProtKB-EC"/>
</dbReference>
<comment type="subcellular location">
    <subcellularLocation>
        <location evidence="3">Cytoplasm</location>
    </subcellularLocation>
</comment>
<feature type="compositionally biased region" description="Basic and acidic residues" evidence="12">
    <location>
        <begin position="40"/>
        <end position="65"/>
    </location>
</feature>
<proteinExistence type="inferred from homology"/>